<evidence type="ECO:0000256" key="2">
    <source>
        <dbReference type="ARBA" id="ARBA00023002"/>
    </source>
</evidence>
<dbReference type="EMBL" id="JADWNA010000006">
    <property type="protein sequence ID" value="MBJ8390775.1"/>
    <property type="molecule type" value="Genomic_DNA"/>
</dbReference>
<dbReference type="SUPFAM" id="SSF52833">
    <property type="entry name" value="Thioredoxin-like"/>
    <property type="match status" value="1"/>
</dbReference>
<dbReference type="PROSITE" id="PS51352">
    <property type="entry name" value="THIOREDOXIN_2"/>
    <property type="match status" value="1"/>
</dbReference>
<accession>A0A7X1BLB3</accession>
<dbReference type="InterPro" id="IPR036249">
    <property type="entry name" value="Thioredoxin-like_sf"/>
</dbReference>
<proteinExistence type="predicted"/>
<dbReference type="Pfam" id="PF01323">
    <property type="entry name" value="DSBA"/>
    <property type="match status" value="1"/>
</dbReference>
<evidence type="ECO:0000313" key="10">
    <source>
        <dbReference type="Proteomes" id="UP001318920"/>
    </source>
</evidence>
<keyword evidence="3" id="KW-1015">Disulfide bond</keyword>
<dbReference type="InterPro" id="IPR013766">
    <property type="entry name" value="Thioredoxin_domain"/>
</dbReference>
<evidence type="ECO:0000256" key="3">
    <source>
        <dbReference type="ARBA" id="ARBA00023157"/>
    </source>
</evidence>
<evidence type="ECO:0000256" key="1">
    <source>
        <dbReference type="ARBA" id="ARBA00022729"/>
    </source>
</evidence>
<feature type="chain" id="PRO_5031214840" evidence="5">
    <location>
        <begin position="19"/>
        <end position="207"/>
    </location>
</feature>
<evidence type="ECO:0000256" key="5">
    <source>
        <dbReference type="SAM" id="SignalP"/>
    </source>
</evidence>
<protein>
    <submittedName>
        <fullName evidence="7">DsbA family protein</fullName>
    </submittedName>
</protein>
<comment type="caution">
    <text evidence="7">The sequence shown here is derived from an EMBL/GenBank/DDBJ whole genome shotgun (WGS) entry which is preliminary data.</text>
</comment>
<organism evidence="7 9">
    <name type="scientific">Citrobacter cronae</name>
    <dbReference type="NCBI Taxonomy" id="1748967"/>
    <lineage>
        <taxon>Bacteria</taxon>
        <taxon>Pseudomonadati</taxon>
        <taxon>Pseudomonadota</taxon>
        <taxon>Gammaproteobacteria</taxon>
        <taxon>Enterobacterales</taxon>
        <taxon>Enterobacteriaceae</taxon>
        <taxon>Citrobacter</taxon>
        <taxon>Citrobacter freundii complex</taxon>
    </lineage>
</organism>
<name>A0A7X1BLB3_9ENTR</name>
<gene>
    <name evidence="7" type="ORF">H7I73_03905</name>
    <name evidence="8" type="ORF">I6M80_10995</name>
</gene>
<dbReference type="EMBL" id="JACLAG010000001">
    <property type="protein sequence ID" value="MBC2618780.1"/>
    <property type="molecule type" value="Genomic_DNA"/>
</dbReference>
<evidence type="ECO:0000259" key="6">
    <source>
        <dbReference type="PROSITE" id="PS51352"/>
    </source>
</evidence>
<keyword evidence="2" id="KW-0560">Oxidoreductase</keyword>
<evidence type="ECO:0000313" key="7">
    <source>
        <dbReference type="EMBL" id="MBC2618780.1"/>
    </source>
</evidence>
<dbReference type="Proteomes" id="UP001318920">
    <property type="component" value="Unassembled WGS sequence"/>
</dbReference>
<evidence type="ECO:0000313" key="8">
    <source>
        <dbReference type="EMBL" id="MBJ8390775.1"/>
    </source>
</evidence>
<feature type="signal peptide" evidence="5">
    <location>
        <begin position="1"/>
        <end position="18"/>
    </location>
</feature>
<dbReference type="InterPro" id="IPR017937">
    <property type="entry name" value="Thioredoxin_CS"/>
</dbReference>
<reference evidence="8 10" key="2">
    <citation type="submission" date="2020-11" db="EMBL/GenBank/DDBJ databases">
        <title>Enhanced detection system for hospital associated transmission using whole genome sequencing surveillance.</title>
        <authorList>
            <person name="Harrison L.H."/>
            <person name="Van Tyne D."/>
            <person name="Marsh J.W."/>
            <person name="Griffith M.P."/>
            <person name="Snyder D.J."/>
            <person name="Cooper V.S."/>
            <person name="Mustapha M."/>
        </authorList>
    </citation>
    <scope>NUCLEOTIDE SEQUENCE [LARGE SCALE GENOMIC DNA]</scope>
    <source>
        <strain evidence="8 10">CB00171</strain>
    </source>
</reference>
<dbReference type="Gene3D" id="3.40.30.10">
    <property type="entry name" value="Glutaredoxin"/>
    <property type="match status" value="1"/>
</dbReference>
<evidence type="ECO:0000256" key="4">
    <source>
        <dbReference type="ARBA" id="ARBA00023284"/>
    </source>
</evidence>
<dbReference type="AlphaFoldDB" id="A0A7X1BLB3"/>
<feature type="domain" description="Thioredoxin" evidence="6">
    <location>
        <begin position="16"/>
        <end position="202"/>
    </location>
</feature>
<dbReference type="PANTHER" id="PTHR13887">
    <property type="entry name" value="GLUTATHIONE S-TRANSFERASE KAPPA"/>
    <property type="match status" value="1"/>
</dbReference>
<dbReference type="Proteomes" id="UP000548504">
    <property type="component" value="Unassembled WGS sequence"/>
</dbReference>
<reference evidence="7 9" key="1">
    <citation type="submission" date="2020-08" db="EMBL/GenBank/DDBJ databases">
        <title>Emergence and comparative genomics analysis of Citrobacter in Fennec fox imported from North Africa to China.</title>
        <authorList>
            <person name="Zheng B."/>
        </authorList>
    </citation>
    <scope>NUCLEOTIDE SEQUENCE [LARGE SCALE GENOMIC DNA]</scope>
    <source>
        <strain evidence="7 9">FF141</strain>
    </source>
</reference>
<evidence type="ECO:0000313" key="9">
    <source>
        <dbReference type="Proteomes" id="UP000548504"/>
    </source>
</evidence>
<keyword evidence="1 5" id="KW-0732">Signal</keyword>
<keyword evidence="10" id="KW-1185">Reference proteome</keyword>
<dbReference type="GO" id="GO:0015036">
    <property type="term" value="F:disulfide oxidoreductase activity"/>
    <property type="evidence" value="ECO:0007669"/>
    <property type="project" value="UniProtKB-ARBA"/>
</dbReference>
<dbReference type="PANTHER" id="PTHR13887:SF14">
    <property type="entry name" value="DISULFIDE BOND FORMATION PROTEIN D"/>
    <property type="match status" value="1"/>
</dbReference>
<dbReference type="PROSITE" id="PS00194">
    <property type="entry name" value="THIOREDOXIN_1"/>
    <property type="match status" value="1"/>
</dbReference>
<keyword evidence="4" id="KW-0676">Redox-active center</keyword>
<dbReference type="InterPro" id="IPR001853">
    <property type="entry name" value="DSBA-like_thioredoxin_dom"/>
</dbReference>
<sequence>MKMMIVLLLSLFSAVSVAKEPAPFTPEQEKQIEALIQEALFNDPNSPRIGAKQAKLTLINFTDYNCPYCKQLDPMLEKIVQKYPDVAVVIKPLPFKGKSSELAARTVLTTWHQHPQQFLALHEKLMQKKGYHTDVSIKQAQEKAGANPVTLDAQSAETLSTNLQLARLVGVQGTPATIIGDELIPGAVPWETLEEVVKEKLAAANGQ</sequence>
<dbReference type="CDD" id="cd03023">
    <property type="entry name" value="DsbA_Com1_like"/>
    <property type="match status" value="1"/>
</dbReference>
<dbReference type="RefSeq" id="WP_085048557.1">
    <property type="nucleotide sequence ID" value="NZ_JACLAG010000001.1"/>
</dbReference>